<keyword evidence="2" id="KW-0812">Transmembrane</keyword>
<evidence type="ECO:0000313" key="4">
    <source>
        <dbReference type="EMBL" id="MBB3131827.1"/>
    </source>
</evidence>
<dbReference type="EMBL" id="JACHXJ010000008">
    <property type="protein sequence ID" value="MBB3131827.1"/>
    <property type="molecule type" value="Genomic_DNA"/>
</dbReference>
<dbReference type="InterPro" id="IPR050570">
    <property type="entry name" value="Cell_wall_metabolism_enzyme"/>
</dbReference>
<comment type="caution">
    <text evidence="4">The sequence shown here is derived from an EMBL/GenBank/DDBJ whole genome shotgun (WGS) entry which is preliminary data.</text>
</comment>
<gene>
    <name evidence="4" type="ORF">FHS19_006551</name>
</gene>
<proteinExistence type="predicted"/>
<protein>
    <submittedName>
        <fullName evidence="4">Stage IV sporulation protein FA</fullName>
    </submittedName>
</protein>
<keyword evidence="2" id="KW-1133">Transmembrane helix</keyword>
<feature type="compositionally biased region" description="Pro residues" evidence="1">
    <location>
        <begin position="31"/>
        <end position="40"/>
    </location>
</feature>
<reference evidence="4 5" key="1">
    <citation type="submission" date="2020-08" db="EMBL/GenBank/DDBJ databases">
        <title>Genomic Encyclopedia of Type Strains, Phase III (KMG-III): the genomes of soil and plant-associated and newly described type strains.</title>
        <authorList>
            <person name="Whitman W."/>
        </authorList>
    </citation>
    <scope>NUCLEOTIDE SEQUENCE [LARGE SCALE GENOMIC DNA]</scope>
    <source>
        <strain evidence="4 5">CECT 5831</strain>
    </source>
</reference>
<dbReference type="Pfam" id="PF01551">
    <property type="entry name" value="Peptidase_M23"/>
    <property type="match status" value="1"/>
</dbReference>
<dbReference type="Gene3D" id="2.70.70.10">
    <property type="entry name" value="Glucose Permease (Domain IIA)"/>
    <property type="match status" value="1"/>
</dbReference>
<evidence type="ECO:0000256" key="2">
    <source>
        <dbReference type="SAM" id="Phobius"/>
    </source>
</evidence>
<name>A0A839U4P9_9BACL</name>
<evidence type="ECO:0000313" key="5">
    <source>
        <dbReference type="Proteomes" id="UP000517523"/>
    </source>
</evidence>
<dbReference type="PANTHER" id="PTHR21666:SF270">
    <property type="entry name" value="MUREIN HYDROLASE ACTIVATOR ENVC"/>
    <property type="match status" value="1"/>
</dbReference>
<dbReference type="PANTHER" id="PTHR21666">
    <property type="entry name" value="PEPTIDASE-RELATED"/>
    <property type="match status" value="1"/>
</dbReference>
<feature type="domain" description="M23ase beta-sheet core" evidence="3">
    <location>
        <begin position="188"/>
        <end position="283"/>
    </location>
</feature>
<dbReference type="InterPro" id="IPR011055">
    <property type="entry name" value="Dup_hybrid_motif"/>
</dbReference>
<keyword evidence="2" id="KW-0472">Membrane</keyword>
<dbReference type="Proteomes" id="UP000517523">
    <property type="component" value="Unassembled WGS sequence"/>
</dbReference>
<feature type="region of interest" description="Disordered" evidence="1">
    <location>
        <begin position="1"/>
        <end position="46"/>
    </location>
</feature>
<sequence>MDMKSSIKQRREERIRDLLTRDDDLSKTMPIQPPSQPSPLPVRDEPKLWSRGKLPASYVPEPDPEKQWKKERYQAGGPFHRKHHFVSGFMWRLFFSAIVFAGVWGVFHFPINQPWSGKVQSFVVQSLNREMDFQAAEAWYETYFGKAPSFIPIFKQDPVSPLKVDASKSMVPPIEGKIVQAFAVNLKGVEIAPDQVSNTALQVKSVETGRVMEVSDSPETGVSVTIQHSGGLVATYSHLQETQLQKNDWVEAGDTVGSLGQGNDGETPTLFLAVKEGGHYVDPADVIPID</sequence>
<feature type="transmembrane region" description="Helical" evidence="2">
    <location>
        <begin position="89"/>
        <end position="111"/>
    </location>
</feature>
<dbReference type="AlphaFoldDB" id="A0A839U4P9"/>
<dbReference type="InterPro" id="IPR016047">
    <property type="entry name" value="M23ase_b-sheet_dom"/>
</dbReference>
<dbReference type="SUPFAM" id="SSF51261">
    <property type="entry name" value="Duplicated hybrid motif"/>
    <property type="match status" value="1"/>
</dbReference>
<dbReference type="CDD" id="cd12797">
    <property type="entry name" value="M23_peptidase"/>
    <property type="match status" value="1"/>
</dbReference>
<evidence type="ECO:0000256" key="1">
    <source>
        <dbReference type="SAM" id="MobiDB-lite"/>
    </source>
</evidence>
<accession>A0A839U4P9</accession>
<evidence type="ECO:0000259" key="3">
    <source>
        <dbReference type="Pfam" id="PF01551"/>
    </source>
</evidence>
<organism evidence="4 5">
    <name type="scientific">Paenibacillus rhizosphaerae</name>
    <dbReference type="NCBI Taxonomy" id="297318"/>
    <lineage>
        <taxon>Bacteria</taxon>
        <taxon>Bacillati</taxon>
        <taxon>Bacillota</taxon>
        <taxon>Bacilli</taxon>
        <taxon>Bacillales</taxon>
        <taxon>Paenibacillaceae</taxon>
        <taxon>Paenibacillus</taxon>
    </lineage>
</organism>
<dbReference type="GO" id="GO:0004222">
    <property type="term" value="F:metalloendopeptidase activity"/>
    <property type="evidence" value="ECO:0007669"/>
    <property type="project" value="TreeGrafter"/>
</dbReference>
<feature type="compositionally biased region" description="Basic and acidic residues" evidence="1">
    <location>
        <begin position="1"/>
        <end position="26"/>
    </location>
</feature>